<proteinExistence type="predicted"/>
<accession>A0A427B0M0</accession>
<reference evidence="2 3" key="1">
    <citation type="journal article" date="2014" name="Agronomy (Basel)">
        <title>A Draft Genome Sequence for Ensete ventricosum, the Drought-Tolerant Tree Against Hunger.</title>
        <authorList>
            <person name="Harrison J."/>
            <person name="Moore K.A."/>
            <person name="Paszkiewicz K."/>
            <person name="Jones T."/>
            <person name="Grant M."/>
            <person name="Ambacheew D."/>
            <person name="Muzemil S."/>
            <person name="Studholme D.J."/>
        </authorList>
    </citation>
    <scope>NUCLEOTIDE SEQUENCE [LARGE SCALE GENOMIC DNA]</scope>
</reference>
<organism evidence="2 3">
    <name type="scientific">Ensete ventricosum</name>
    <name type="common">Abyssinian banana</name>
    <name type="synonym">Musa ensete</name>
    <dbReference type="NCBI Taxonomy" id="4639"/>
    <lineage>
        <taxon>Eukaryota</taxon>
        <taxon>Viridiplantae</taxon>
        <taxon>Streptophyta</taxon>
        <taxon>Embryophyta</taxon>
        <taxon>Tracheophyta</taxon>
        <taxon>Spermatophyta</taxon>
        <taxon>Magnoliopsida</taxon>
        <taxon>Liliopsida</taxon>
        <taxon>Zingiberales</taxon>
        <taxon>Musaceae</taxon>
        <taxon>Ensete</taxon>
    </lineage>
</organism>
<gene>
    <name evidence="2" type="ORF">B296_00005070</name>
</gene>
<dbReference type="AlphaFoldDB" id="A0A427B0M0"/>
<evidence type="ECO:0000313" key="2">
    <source>
        <dbReference type="EMBL" id="RRT82051.1"/>
    </source>
</evidence>
<feature type="compositionally biased region" description="Pro residues" evidence="1">
    <location>
        <begin position="80"/>
        <end position="89"/>
    </location>
</feature>
<comment type="caution">
    <text evidence="2">The sequence shown here is derived from an EMBL/GenBank/DDBJ whole genome shotgun (WGS) entry which is preliminary data.</text>
</comment>
<sequence>MELLCCACLRCMWSKEGEARDGETRREAVGEEAQRALLEAGGGVLWRSSSKMEDDLFPQTTADMVDSTPGLRWRPRSLRSPPPPPPPLL</sequence>
<dbReference type="EMBL" id="AMZH03000770">
    <property type="protein sequence ID" value="RRT82051.1"/>
    <property type="molecule type" value="Genomic_DNA"/>
</dbReference>
<evidence type="ECO:0000313" key="3">
    <source>
        <dbReference type="Proteomes" id="UP000287651"/>
    </source>
</evidence>
<feature type="region of interest" description="Disordered" evidence="1">
    <location>
        <begin position="58"/>
        <end position="89"/>
    </location>
</feature>
<dbReference type="Proteomes" id="UP000287651">
    <property type="component" value="Unassembled WGS sequence"/>
</dbReference>
<protein>
    <submittedName>
        <fullName evidence="2">Uncharacterized protein</fullName>
    </submittedName>
</protein>
<evidence type="ECO:0000256" key="1">
    <source>
        <dbReference type="SAM" id="MobiDB-lite"/>
    </source>
</evidence>
<name>A0A427B0M0_ENSVE</name>